<proteinExistence type="inferred from homology"/>
<comment type="similarity">
    <text evidence="1 2">Belongs to the UPF0225 family.</text>
</comment>
<dbReference type="InterPro" id="IPR048469">
    <property type="entry name" value="YchJ-like_M"/>
</dbReference>
<organism evidence="4">
    <name type="scientific">Salinicola endophyticus</name>
    <dbReference type="NCBI Taxonomy" id="1949083"/>
    <lineage>
        <taxon>Bacteria</taxon>
        <taxon>Pseudomonadati</taxon>
        <taxon>Pseudomonadota</taxon>
        <taxon>Gammaproteobacteria</taxon>
        <taxon>Oceanospirillales</taxon>
        <taxon>Halomonadaceae</taxon>
        <taxon>Salinicola</taxon>
    </lineage>
</organism>
<name>A0AB74UA95_9GAMM</name>
<dbReference type="PANTHER" id="PTHR33747:SF1">
    <property type="entry name" value="ADENYLATE CYCLASE-ASSOCIATED CAP C-TERMINAL DOMAIN-CONTAINING PROTEIN"/>
    <property type="match status" value="1"/>
</dbReference>
<reference evidence="4" key="1">
    <citation type="submission" date="2024-06" db="EMBL/GenBank/DDBJ databases">
        <title>Complete genome of Salinicola endophyticus HNIBRBA4755.</title>
        <authorList>
            <person name="Shin S.Y."/>
            <person name="Kang H."/>
            <person name="Song J."/>
        </authorList>
    </citation>
    <scope>NUCLEOTIDE SEQUENCE</scope>
    <source>
        <strain evidence="4">HNIBRBA4755</strain>
    </source>
</reference>
<dbReference type="PANTHER" id="PTHR33747">
    <property type="entry name" value="UPF0225 PROTEIN SCO1677"/>
    <property type="match status" value="1"/>
</dbReference>
<dbReference type="AlphaFoldDB" id="A0AB74UA95"/>
<evidence type="ECO:0000259" key="3">
    <source>
        <dbReference type="Pfam" id="PF17775"/>
    </source>
</evidence>
<dbReference type="Pfam" id="PF02810">
    <property type="entry name" value="SEC-C"/>
    <property type="match status" value="2"/>
</dbReference>
<protein>
    <recommendedName>
        <fullName evidence="2">UPF0225 protein ABV408_14545</fullName>
    </recommendedName>
</protein>
<evidence type="ECO:0000256" key="2">
    <source>
        <dbReference type="HAMAP-Rule" id="MF_00612"/>
    </source>
</evidence>
<dbReference type="Pfam" id="PF17775">
    <property type="entry name" value="YchJ_M-like"/>
    <property type="match status" value="1"/>
</dbReference>
<accession>A0AB74UA95</accession>
<dbReference type="RefSeq" id="WP_353979619.1">
    <property type="nucleotide sequence ID" value="NZ_CP159578.1"/>
</dbReference>
<dbReference type="SUPFAM" id="SSF54427">
    <property type="entry name" value="NTF2-like"/>
    <property type="match status" value="1"/>
</dbReference>
<dbReference type="InterPro" id="IPR004027">
    <property type="entry name" value="SEC_C_motif"/>
</dbReference>
<dbReference type="Gene3D" id="3.10.450.50">
    <property type="match status" value="1"/>
</dbReference>
<evidence type="ECO:0000313" key="4">
    <source>
        <dbReference type="EMBL" id="XCJ78645.1"/>
    </source>
</evidence>
<dbReference type="InterPro" id="IPR032710">
    <property type="entry name" value="NTF2-like_dom_sf"/>
</dbReference>
<dbReference type="EMBL" id="CP159578">
    <property type="protein sequence ID" value="XCJ78645.1"/>
    <property type="molecule type" value="Genomic_DNA"/>
</dbReference>
<gene>
    <name evidence="4" type="ORF">ABV408_14545</name>
</gene>
<sequence>MHQTTPPATFPCPCGSGLGYADCCQPHHRGETLPATPEALMRSRYSAFAIGNLGHYLYHTWDPDTRDTALTPELLDQRDCDWLGLEILASSARGSQGTVTFKAHYRPLTATSGADASVLHERSRFRRRQGRWRYLDGEIAPSAASNVPQRNAPCPCGSGKKAKRCCHP</sequence>
<feature type="domain" description="YchJ-like middle NTF2-like" evidence="3">
    <location>
        <begin position="36"/>
        <end position="137"/>
    </location>
</feature>
<dbReference type="HAMAP" id="MF_00612">
    <property type="entry name" value="UPF0225"/>
    <property type="match status" value="1"/>
</dbReference>
<evidence type="ECO:0000256" key="1">
    <source>
        <dbReference type="ARBA" id="ARBA00010839"/>
    </source>
</evidence>
<dbReference type="InterPro" id="IPR023006">
    <property type="entry name" value="YchJ-like"/>
</dbReference>
<dbReference type="SUPFAM" id="SSF103642">
    <property type="entry name" value="Sec-C motif"/>
    <property type="match status" value="1"/>
</dbReference>